<dbReference type="GO" id="GO:0004252">
    <property type="term" value="F:serine-type endopeptidase activity"/>
    <property type="evidence" value="ECO:0007669"/>
    <property type="project" value="TreeGrafter"/>
</dbReference>
<dbReference type="InterPro" id="IPR023562">
    <property type="entry name" value="ClpP/TepA"/>
</dbReference>
<reference evidence="3" key="1">
    <citation type="journal article" date="2023" name="Commun. Biol.">
        <title>Genome analysis of Parmales, the sister group of diatoms, reveals the evolutionary specialization of diatoms from phago-mixotrophs to photoautotrophs.</title>
        <authorList>
            <person name="Ban H."/>
            <person name="Sato S."/>
            <person name="Yoshikawa S."/>
            <person name="Yamada K."/>
            <person name="Nakamura Y."/>
            <person name="Ichinomiya M."/>
            <person name="Sato N."/>
            <person name="Blanc-Mathieu R."/>
            <person name="Endo H."/>
            <person name="Kuwata A."/>
            <person name="Ogata H."/>
        </authorList>
    </citation>
    <scope>NUCLEOTIDE SEQUENCE [LARGE SCALE GENOMIC DNA]</scope>
</reference>
<organism evidence="2 3">
    <name type="scientific">Triparma laevis f. inornata</name>
    <dbReference type="NCBI Taxonomy" id="1714386"/>
    <lineage>
        <taxon>Eukaryota</taxon>
        <taxon>Sar</taxon>
        <taxon>Stramenopiles</taxon>
        <taxon>Ochrophyta</taxon>
        <taxon>Bolidophyceae</taxon>
        <taxon>Parmales</taxon>
        <taxon>Triparmaceae</taxon>
        <taxon>Triparma</taxon>
    </lineage>
</organism>
<dbReference type="PANTHER" id="PTHR10381">
    <property type="entry name" value="ATP-DEPENDENT CLP PROTEASE PROTEOLYTIC SUBUNIT"/>
    <property type="match status" value="1"/>
</dbReference>
<dbReference type="AlphaFoldDB" id="A0A9W6Z884"/>
<dbReference type="GO" id="GO:0004176">
    <property type="term" value="F:ATP-dependent peptidase activity"/>
    <property type="evidence" value="ECO:0007669"/>
    <property type="project" value="TreeGrafter"/>
</dbReference>
<dbReference type="Proteomes" id="UP001162640">
    <property type="component" value="Unassembled WGS sequence"/>
</dbReference>
<dbReference type="EMBL" id="BLQM01000002">
    <property type="protein sequence ID" value="GMH47501.1"/>
    <property type="molecule type" value="Genomic_DNA"/>
</dbReference>
<evidence type="ECO:0008006" key="4">
    <source>
        <dbReference type="Google" id="ProtNLM"/>
    </source>
</evidence>
<dbReference type="PANTHER" id="PTHR10381:SF15">
    <property type="entry name" value="CHLOROPLASTIC ATP-DEPENDENT CLP PROTEASE PROTEOLYTIC SUBUNIT 1"/>
    <property type="match status" value="1"/>
</dbReference>
<dbReference type="GO" id="GO:0006515">
    <property type="term" value="P:protein quality control for misfolded or incompletely synthesized proteins"/>
    <property type="evidence" value="ECO:0007669"/>
    <property type="project" value="TreeGrafter"/>
</dbReference>
<dbReference type="SUPFAM" id="SSF52096">
    <property type="entry name" value="ClpP/crotonase"/>
    <property type="match status" value="1"/>
</dbReference>
<keyword evidence="1" id="KW-0378">Hydrolase</keyword>
<dbReference type="InterPro" id="IPR029045">
    <property type="entry name" value="ClpP/crotonase-like_dom_sf"/>
</dbReference>
<comment type="caution">
    <text evidence="2">The sequence shown here is derived from an EMBL/GenBank/DDBJ whole genome shotgun (WGS) entry which is preliminary data.</text>
</comment>
<dbReference type="Pfam" id="PF00574">
    <property type="entry name" value="CLP_protease"/>
    <property type="match status" value="1"/>
</dbReference>
<evidence type="ECO:0000313" key="2">
    <source>
        <dbReference type="EMBL" id="GMH47501.1"/>
    </source>
</evidence>
<accession>A0A9W6Z884</accession>
<evidence type="ECO:0000313" key="3">
    <source>
        <dbReference type="Proteomes" id="UP001162640"/>
    </source>
</evidence>
<gene>
    <name evidence="2" type="ORF">TL16_g00074</name>
</gene>
<dbReference type="GO" id="GO:0009368">
    <property type="term" value="C:endopeptidase Clp complex"/>
    <property type="evidence" value="ECO:0007669"/>
    <property type="project" value="TreeGrafter"/>
</dbReference>
<proteinExistence type="predicted"/>
<protein>
    <recommendedName>
        <fullName evidence="4">ATP-dependent Clp protease proteolytic subunit</fullName>
    </recommendedName>
</protein>
<evidence type="ECO:0000256" key="1">
    <source>
        <dbReference type="ARBA" id="ARBA00022801"/>
    </source>
</evidence>
<dbReference type="GO" id="GO:0051117">
    <property type="term" value="F:ATPase binding"/>
    <property type="evidence" value="ECO:0007669"/>
    <property type="project" value="TreeGrafter"/>
</dbReference>
<name>A0A9W6Z884_9STRA</name>
<sequence length="74" mass="8648">MLIVQIQAKEILYVKELLSTYIADYCDQPLEKIKEDTDRDFFMTPTEACEYGIIDEVIKTKTSHIEMPPMPSLY</sequence>
<dbReference type="Gene3D" id="3.90.226.10">
    <property type="entry name" value="2-enoyl-CoA Hydratase, Chain A, domain 1"/>
    <property type="match status" value="1"/>
</dbReference>